<dbReference type="EMBL" id="JBHUFV010000047">
    <property type="protein sequence ID" value="MFD1935749.1"/>
    <property type="molecule type" value="Genomic_DNA"/>
</dbReference>
<feature type="transmembrane region" description="Helical" evidence="1">
    <location>
        <begin position="211"/>
        <end position="237"/>
    </location>
</feature>
<evidence type="ECO:0000313" key="2">
    <source>
        <dbReference type="EMBL" id="MFD1935749.1"/>
    </source>
</evidence>
<evidence type="ECO:0000256" key="1">
    <source>
        <dbReference type="SAM" id="Phobius"/>
    </source>
</evidence>
<feature type="transmembrane region" description="Helical" evidence="1">
    <location>
        <begin position="20"/>
        <end position="38"/>
    </location>
</feature>
<feature type="transmembrane region" description="Helical" evidence="1">
    <location>
        <begin position="144"/>
        <end position="165"/>
    </location>
</feature>
<name>A0ABW4T3E6_9ACTN</name>
<sequence>MPFTPSHIAAVVPLFRVRWLDPWALALGAMVPDLPIFLPFLPDYMLWHSVAWVVTVNPVVVCVLIAAFEAIFRLPLVALLPPGLVGRAASLRPSRRVLPLLAGATAGSATHVFWDSFTHSYSSQVWGWTWLDHEVLGVITVFRLLQYISSAAGLAFVTWWAWRGLSRMDDVAAPGELLLPGRVRRAVLWAGVAGAVAGAACWPVLNPPGSSAAALVTRLGAGTIVGLCAVLTVYAATWQVRRLRRLMAGFDGA</sequence>
<feature type="transmembrane region" description="Helical" evidence="1">
    <location>
        <begin position="186"/>
        <end position="205"/>
    </location>
</feature>
<evidence type="ECO:0000313" key="3">
    <source>
        <dbReference type="Proteomes" id="UP001597368"/>
    </source>
</evidence>
<dbReference type="InterPro" id="IPR025238">
    <property type="entry name" value="DUF4184"/>
</dbReference>
<keyword evidence="1" id="KW-1133">Transmembrane helix</keyword>
<gene>
    <name evidence="2" type="ORF">ACFSKW_30185</name>
</gene>
<feature type="transmembrane region" description="Helical" evidence="1">
    <location>
        <begin position="50"/>
        <end position="76"/>
    </location>
</feature>
<dbReference type="RefSeq" id="WP_379575868.1">
    <property type="nucleotide sequence ID" value="NZ_JBHUFV010000047.1"/>
</dbReference>
<keyword evidence="1" id="KW-0812">Transmembrane</keyword>
<keyword evidence="3" id="KW-1185">Reference proteome</keyword>
<dbReference type="Proteomes" id="UP001597368">
    <property type="component" value="Unassembled WGS sequence"/>
</dbReference>
<protein>
    <submittedName>
        <fullName evidence="2">DUF4184 family protein</fullName>
    </submittedName>
</protein>
<comment type="caution">
    <text evidence="2">The sequence shown here is derived from an EMBL/GenBank/DDBJ whole genome shotgun (WGS) entry which is preliminary data.</text>
</comment>
<organism evidence="2 3">
    <name type="scientific">Nonomuraea mangrovi</name>
    <dbReference type="NCBI Taxonomy" id="2316207"/>
    <lineage>
        <taxon>Bacteria</taxon>
        <taxon>Bacillati</taxon>
        <taxon>Actinomycetota</taxon>
        <taxon>Actinomycetes</taxon>
        <taxon>Streptosporangiales</taxon>
        <taxon>Streptosporangiaceae</taxon>
        <taxon>Nonomuraea</taxon>
    </lineage>
</organism>
<dbReference type="Pfam" id="PF13803">
    <property type="entry name" value="DUF4184"/>
    <property type="match status" value="1"/>
</dbReference>
<proteinExistence type="predicted"/>
<keyword evidence="1" id="KW-0472">Membrane</keyword>
<reference evidence="3" key="1">
    <citation type="journal article" date="2019" name="Int. J. Syst. Evol. Microbiol.">
        <title>The Global Catalogue of Microorganisms (GCM) 10K type strain sequencing project: providing services to taxonomists for standard genome sequencing and annotation.</title>
        <authorList>
            <consortium name="The Broad Institute Genomics Platform"/>
            <consortium name="The Broad Institute Genome Sequencing Center for Infectious Disease"/>
            <person name="Wu L."/>
            <person name="Ma J."/>
        </authorList>
    </citation>
    <scope>NUCLEOTIDE SEQUENCE [LARGE SCALE GENOMIC DNA]</scope>
    <source>
        <strain evidence="3">ICMP 6774ER</strain>
    </source>
</reference>
<accession>A0ABW4T3E6</accession>